<gene>
    <name evidence="2" type="ORF">PLXY2_LOCUS13732</name>
</gene>
<proteinExistence type="predicted"/>
<reference evidence="2" key="1">
    <citation type="submission" date="2020-11" db="EMBL/GenBank/DDBJ databases">
        <authorList>
            <person name="Whiteford S."/>
        </authorList>
    </citation>
    <scope>NUCLEOTIDE SEQUENCE</scope>
</reference>
<evidence type="ECO:0000256" key="1">
    <source>
        <dbReference type="SAM" id="MobiDB-lite"/>
    </source>
</evidence>
<dbReference type="AlphaFoldDB" id="A0A8S4G796"/>
<name>A0A8S4G796_PLUXY</name>
<sequence length="278" mass="28915">MEAAEAVAGDGEGPAAAHERLVAYVHAVNGDPAPRAGVWREHSYAAGAAGGAAGAGGGARDANTRTLLVPAPPPAPAELDVEGVEPAPPPPDPAPPYECGEPLDEGAEEAWEARLEAGARGAAARRLAGAAVAALRALRLARLAGAGGARAAVRAAARRLRRALAPHWAGGDAAWLHGALLAALPPRWRALYLEVVAELRRALPALVLRLKDPALPPAAPAPAPRAPPACMPMSSRPLLLWLGGGRPRLDARWERRLRALVPTHYIRLPNRESHIMLL</sequence>
<evidence type="ECO:0000313" key="3">
    <source>
        <dbReference type="Proteomes" id="UP000653454"/>
    </source>
</evidence>
<dbReference type="Proteomes" id="UP000653454">
    <property type="component" value="Unassembled WGS sequence"/>
</dbReference>
<accession>A0A8S4G796</accession>
<protein>
    <submittedName>
        <fullName evidence="2">(diamondback moth) hypothetical protein</fullName>
    </submittedName>
</protein>
<feature type="compositionally biased region" description="Pro residues" evidence="1">
    <location>
        <begin position="86"/>
        <end position="96"/>
    </location>
</feature>
<evidence type="ECO:0000313" key="2">
    <source>
        <dbReference type="EMBL" id="CAG9135477.1"/>
    </source>
</evidence>
<keyword evidence="3" id="KW-1185">Reference proteome</keyword>
<feature type="region of interest" description="Disordered" evidence="1">
    <location>
        <begin position="71"/>
        <end position="100"/>
    </location>
</feature>
<comment type="caution">
    <text evidence="2">The sequence shown here is derived from an EMBL/GenBank/DDBJ whole genome shotgun (WGS) entry which is preliminary data.</text>
</comment>
<organism evidence="2 3">
    <name type="scientific">Plutella xylostella</name>
    <name type="common">Diamondback moth</name>
    <name type="synonym">Plutella maculipennis</name>
    <dbReference type="NCBI Taxonomy" id="51655"/>
    <lineage>
        <taxon>Eukaryota</taxon>
        <taxon>Metazoa</taxon>
        <taxon>Ecdysozoa</taxon>
        <taxon>Arthropoda</taxon>
        <taxon>Hexapoda</taxon>
        <taxon>Insecta</taxon>
        <taxon>Pterygota</taxon>
        <taxon>Neoptera</taxon>
        <taxon>Endopterygota</taxon>
        <taxon>Lepidoptera</taxon>
        <taxon>Glossata</taxon>
        <taxon>Ditrysia</taxon>
        <taxon>Yponomeutoidea</taxon>
        <taxon>Plutellidae</taxon>
        <taxon>Plutella</taxon>
    </lineage>
</organism>
<dbReference type="EMBL" id="CAJHNJ030000104">
    <property type="protein sequence ID" value="CAG9135477.1"/>
    <property type="molecule type" value="Genomic_DNA"/>
</dbReference>